<dbReference type="GO" id="GO:0006506">
    <property type="term" value="P:GPI anchor biosynthetic process"/>
    <property type="evidence" value="ECO:0007669"/>
    <property type="project" value="TreeGrafter"/>
</dbReference>
<evidence type="ECO:0000313" key="3">
    <source>
        <dbReference type="EMBL" id="MCD5313255.1"/>
    </source>
</evidence>
<keyword evidence="4" id="KW-1185">Reference proteome</keyword>
<dbReference type="PANTHER" id="PTHR14859:SF1">
    <property type="entry name" value="PGAP2-INTERACTING PROTEIN"/>
    <property type="match status" value="1"/>
</dbReference>
<accession>A0A9X1SVU7</accession>
<dbReference type="AlphaFoldDB" id="A0A9X1SVU7"/>
<reference evidence="3" key="1">
    <citation type="submission" date="2021-11" db="EMBL/GenBank/DDBJ databases">
        <title>Streptomyces corallinus and Kineosporia corallina sp. nov., two new coral-derived marine actinobacteria.</title>
        <authorList>
            <person name="Buangrab K."/>
            <person name="Sutthacheep M."/>
            <person name="Yeemin T."/>
            <person name="Harunari E."/>
            <person name="Igarashi Y."/>
            <person name="Sripreechasak P."/>
            <person name="Kanchanasin P."/>
            <person name="Tanasupawat S."/>
            <person name="Phongsopitanun W."/>
        </authorList>
    </citation>
    <scope>NUCLEOTIDE SEQUENCE</scope>
    <source>
        <strain evidence="3">JCM 31032</strain>
    </source>
</reference>
<keyword evidence="3" id="KW-0540">Nuclease</keyword>
<dbReference type="InterPro" id="IPR005135">
    <property type="entry name" value="Endo/exonuclease/phosphatase"/>
</dbReference>
<keyword evidence="1" id="KW-0812">Transmembrane</keyword>
<dbReference type="PANTHER" id="PTHR14859">
    <property type="entry name" value="CALCOFLUOR WHITE HYPERSENSITIVE PROTEIN PRECURSOR"/>
    <property type="match status" value="1"/>
</dbReference>
<keyword evidence="3" id="KW-0255">Endonuclease</keyword>
<dbReference type="InterPro" id="IPR036691">
    <property type="entry name" value="Endo/exonu/phosph_ase_sf"/>
</dbReference>
<feature type="transmembrane region" description="Helical" evidence="1">
    <location>
        <begin position="74"/>
        <end position="94"/>
    </location>
</feature>
<keyword evidence="1" id="KW-0472">Membrane</keyword>
<comment type="caution">
    <text evidence="3">The sequence shown here is derived from an EMBL/GenBank/DDBJ whole genome shotgun (WGS) entry which is preliminary data.</text>
</comment>
<dbReference type="Pfam" id="PF03372">
    <property type="entry name" value="Exo_endo_phos"/>
    <property type="match status" value="1"/>
</dbReference>
<keyword evidence="3" id="KW-0378">Hydrolase</keyword>
<dbReference type="Gene3D" id="3.60.10.10">
    <property type="entry name" value="Endonuclease/exonuclease/phosphatase"/>
    <property type="match status" value="1"/>
</dbReference>
<name>A0A9X1SVU7_9ACTN</name>
<dbReference type="GO" id="GO:0004519">
    <property type="term" value="F:endonuclease activity"/>
    <property type="evidence" value="ECO:0007669"/>
    <property type="project" value="UniProtKB-KW"/>
</dbReference>
<organism evidence="3 4">
    <name type="scientific">Kineosporia babensis</name>
    <dbReference type="NCBI Taxonomy" id="499548"/>
    <lineage>
        <taxon>Bacteria</taxon>
        <taxon>Bacillati</taxon>
        <taxon>Actinomycetota</taxon>
        <taxon>Actinomycetes</taxon>
        <taxon>Kineosporiales</taxon>
        <taxon>Kineosporiaceae</taxon>
        <taxon>Kineosporia</taxon>
    </lineage>
</organism>
<keyword evidence="1" id="KW-1133">Transmembrane helix</keyword>
<dbReference type="Proteomes" id="UP001138997">
    <property type="component" value="Unassembled WGS sequence"/>
</dbReference>
<dbReference type="InterPro" id="IPR051916">
    <property type="entry name" value="GPI-anchor_lipid_remodeler"/>
</dbReference>
<dbReference type="GO" id="GO:0016020">
    <property type="term" value="C:membrane"/>
    <property type="evidence" value="ECO:0007669"/>
    <property type="project" value="GOC"/>
</dbReference>
<gene>
    <name evidence="3" type="ORF">LR394_20315</name>
</gene>
<evidence type="ECO:0000256" key="1">
    <source>
        <dbReference type="SAM" id="Phobius"/>
    </source>
</evidence>
<evidence type="ECO:0000259" key="2">
    <source>
        <dbReference type="Pfam" id="PF03372"/>
    </source>
</evidence>
<evidence type="ECO:0000313" key="4">
    <source>
        <dbReference type="Proteomes" id="UP001138997"/>
    </source>
</evidence>
<dbReference type="RefSeq" id="WP_231444279.1">
    <property type="nucleotide sequence ID" value="NZ_JAJOMB010000011.1"/>
</dbReference>
<feature type="transmembrane region" description="Helical" evidence="1">
    <location>
        <begin position="12"/>
        <end position="33"/>
    </location>
</feature>
<dbReference type="SUPFAM" id="SSF56219">
    <property type="entry name" value="DNase I-like"/>
    <property type="match status" value="1"/>
</dbReference>
<sequence>MTAGILTGRPLLATTAMLAVVIYGALATLHVIIRQVAGDQWSWLYVANMLAVVWWAPAVLALPLAFLGRAWWPAALLSVLPAVVWVSTFGPYLIPGRAESTTAVANAQQVRVIAWNVRPRNPSADLAALIAESNPDVMLLAEVPGEYAQDVVAAAPGLPHHYFAPEAPGAPTHGETAVLSRYPIVGTRLIEGMPVGSRTAAVVTVDIEGRQVDLVPLHLSSPFTGLGLKDLGKNSRLREAETEVIAEHLRSTTNPLVLGGDLNSAPANTPRKLLLNAGLEDLQAEVGSSFGTTRRKLRVDWVFARDVKALRAWTGNARNSDHRPVLADILVP</sequence>
<proteinExistence type="predicted"/>
<feature type="domain" description="Endonuclease/exonuclease/phosphatase" evidence="2">
    <location>
        <begin position="115"/>
        <end position="322"/>
    </location>
</feature>
<dbReference type="EMBL" id="JAJOMB010000011">
    <property type="protein sequence ID" value="MCD5313255.1"/>
    <property type="molecule type" value="Genomic_DNA"/>
</dbReference>
<feature type="transmembrane region" description="Helical" evidence="1">
    <location>
        <begin position="45"/>
        <end position="67"/>
    </location>
</feature>
<protein>
    <submittedName>
        <fullName evidence="3">Endonuclease/exonuclease/phosphatase family protein</fullName>
    </submittedName>
</protein>